<dbReference type="EMBL" id="JADFTT010000202">
    <property type="protein sequence ID" value="KAG5765395.1"/>
    <property type="molecule type" value="Genomic_DNA"/>
</dbReference>
<reference evidence="3" key="1">
    <citation type="journal article" date="2020" name="bioRxiv">
        <title>Historical genomics reveals the evolutionary mechanisms behind multiple outbreaks of the host-specific coffee wilt pathogen Fusarium xylarioides.</title>
        <authorList>
            <person name="Peck D."/>
            <person name="Nowell R.W."/>
            <person name="Flood J."/>
            <person name="Ryan M.J."/>
            <person name="Barraclough T.G."/>
        </authorList>
    </citation>
    <scope>NUCLEOTIDE SEQUENCE</scope>
    <source>
        <strain evidence="3">IMI 127659i</strain>
    </source>
</reference>
<accession>A0A9P7HSY7</accession>
<sequence>MGAMNENTEDHDKDIERRFEKSPKVENVSSDNEEQAKPAKKRKTKSSSNVRSRLPVDASPSPRHDNKLAYYQEYDSKALSPRVAGHRYANHWIDFKTMNPDDEEIPCHLARFLIPLLEFQKDKMIIPESLRDEIKANSEFYTILSMLDNDSYYKPDASEADNTKGLFDRVNRIAEAANKCHSRQYDETGWNNLVYTPLIVAAMESCNPKDPHLAPQIVDVAPW</sequence>
<keyword evidence="4" id="KW-1185">Reference proteome</keyword>
<feature type="domain" description="PD-(D/E)XK nuclease-like" evidence="2">
    <location>
        <begin position="152"/>
        <end position="204"/>
    </location>
</feature>
<name>A0A9P7HSY7_9HYPO</name>
<feature type="compositionally biased region" description="Basic and acidic residues" evidence="1">
    <location>
        <begin position="8"/>
        <end position="24"/>
    </location>
</feature>
<organism evidence="3 4">
    <name type="scientific">Fusarium xylarioides</name>
    <dbReference type="NCBI Taxonomy" id="221167"/>
    <lineage>
        <taxon>Eukaryota</taxon>
        <taxon>Fungi</taxon>
        <taxon>Dikarya</taxon>
        <taxon>Ascomycota</taxon>
        <taxon>Pezizomycotina</taxon>
        <taxon>Sordariomycetes</taxon>
        <taxon>Hypocreomycetidae</taxon>
        <taxon>Hypocreales</taxon>
        <taxon>Nectriaceae</taxon>
        <taxon>Fusarium</taxon>
        <taxon>Fusarium fujikuroi species complex</taxon>
    </lineage>
</organism>
<dbReference type="Pfam" id="PF20516">
    <property type="entry name" value="PDDEXK_12"/>
    <property type="match status" value="1"/>
</dbReference>
<comment type="caution">
    <text evidence="3">The sequence shown here is derived from an EMBL/GenBank/DDBJ whole genome shotgun (WGS) entry which is preliminary data.</text>
</comment>
<dbReference type="Proteomes" id="UP000750502">
    <property type="component" value="Unassembled WGS sequence"/>
</dbReference>
<dbReference type="InterPro" id="IPR046797">
    <property type="entry name" value="PDDEXK_12"/>
</dbReference>
<evidence type="ECO:0000259" key="2">
    <source>
        <dbReference type="Pfam" id="PF20516"/>
    </source>
</evidence>
<gene>
    <name evidence="3" type="ORF">H9Q72_006526</name>
</gene>
<feature type="region of interest" description="Disordered" evidence="1">
    <location>
        <begin position="1"/>
        <end position="65"/>
    </location>
</feature>
<dbReference type="OrthoDB" id="4161186at2759"/>
<dbReference type="AlphaFoldDB" id="A0A9P7HSY7"/>
<evidence type="ECO:0000313" key="4">
    <source>
        <dbReference type="Proteomes" id="UP000750502"/>
    </source>
</evidence>
<proteinExistence type="predicted"/>
<protein>
    <recommendedName>
        <fullName evidence="2">PD-(D/E)XK nuclease-like domain-containing protein</fullName>
    </recommendedName>
</protein>
<evidence type="ECO:0000313" key="3">
    <source>
        <dbReference type="EMBL" id="KAG5765395.1"/>
    </source>
</evidence>
<reference evidence="3" key="2">
    <citation type="submission" date="2020-10" db="EMBL/GenBank/DDBJ databases">
        <authorList>
            <person name="Peck L.D."/>
            <person name="Nowell R.W."/>
            <person name="Flood J."/>
            <person name="Ryan M.J."/>
            <person name="Barraclough T.G."/>
        </authorList>
    </citation>
    <scope>NUCLEOTIDE SEQUENCE</scope>
    <source>
        <strain evidence="3">IMI 127659i</strain>
    </source>
</reference>
<evidence type="ECO:0000256" key="1">
    <source>
        <dbReference type="SAM" id="MobiDB-lite"/>
    </source>
</evidence>